<sequence>MLVWLPFLLRLENFLGIPLRNNGLQTVVSNYDGPLYIVVAKTLYSPSTIKENFSFPLPIEYYSAHFPLFPLLIRLVSNFMYAPYAMLLITIISAFLAHYFFFKLAHLYLDEKKSLILTTIFSIFPARWLIVRSVGSPEPLFVAFILASVYYFKNKKYLLSGIFGAGSQLTKSPGILLFVAFLIVWGIELLQKLSTVNQNFKYKLSLKVLPIFLIPGALLSVFYLYKVTFGDFAVYFKSGDNIHLFFPPFQIFNYASPWVGTFWLEEIIFIYAFCLLGVIYLIKERDLVLGTFAAVFLSSLIFVSHRDLIRYALPVVPFILISFRKFLISKEFRIVLLFLIVPIYLFSLGFISQNVMPIPNWSPLL</sequence>
<keyword evidence="1" id="KW-1133">Transmembrane helix</keyword>
<dbReference type="STRING" id="1802519.A2961_00330"/>
<evidence type="ECO:0008006" key="4">
    <source>
        <dbReference type="Google" id="ProtNLM"/>
    </source>
</evidence>
<comment type="caution">
    <text evidence="2">The sequence shown here is derived from an EMBL/GenBank/DDBJ whole genome shotgun (WGS) entry which is preliminary data.</text>
</comment>
<organism evidence="2 3">
    <name type="scientific">Candidatus Woesebacteria bacterium RIFCSPLOWO2_01_FULL_39_21</name>
    <dbReference type="NCBI Taxonomy" id="1802519"/>
    <lineage>
        <taxon>Bacteria</taxon>
        <taxon>Candidatus Woeseibacteriota</taxon>
    </lineage>
</organism>
<keyword evidence="1" id="KW-0472">Membrane</keyword>
<feature type="transmembrane region" description="Helical" evidence="1">
    <location>
        <begin position="175"/>
        <end position="194"/>
    </location>
</feature>
<evidence type="ECO:0000313" key="2">
    <source>
        <dbReference type="EMBL" id="OGM63627.1"/>
    </source>
</evidence>
<keyword evidence="1" id="KW-0812">Transmembrane</keyword>
<feature type="transmembrane region" description="Helical" evidence="1">
    <location>
        <begin position="334"/>
        <end position="356"/>
    </location>
</feature>
<protein>
    <recommendedName>
        <fullName evidence="4">Glycosyltransferase RgtA/B/C/D-like domain-containing protein</fullName>
    </recommendedName>
</protein>
<dbReference type="Proteomes" id="UP000177082">
    <property type="component" value="Unassembled WGS sequence"/>
</dbReference>
<feature type="transmembrane region" description="Helical" evidence="1">
    <location>
        <begin position="262"/>
        <end position="282"/>
    </location>
</feature>
<evidence type="ECO:0000256" key="1">
    <source>
        <dbReference type="SAM" id="Phobius"/>
    </source>
</evidence>
<dbReference type="AlphaFoldDB" id="A0A1F8BHU5"/>
<name>A0A1F8BHU5_9BACT</name>
<feature type="transmembrane region" description="Helical" evidence="1">
    <location>
        <begin position="287"/>
        <end position="303"/>
    </location>
</feature>
<accession>A0A1F8BHU5</accession>
<feature type="transmembrane region" description="Helical" evidence="1">
    <location>
        <begin position="309"/>
        <end position="327"/>
    </location>
</feature>
<feature type="transmembrane region" description="Helical" evidence="1">
    <location>
        <begin position="81"/>
        <end position="102"/>
    </location>
</feature>
<dbReference type="EMBL" id="MGHF01000012">
    <property type="protein sequence ID" value="OGM63627.1"/>
    <property type="molecule type" value="Genomic_DNA"/>
</dbReference>
<proteinExistence type="predicted"/>
<feature type="transmembrane region" description="Helical" evidence="1">
    <location>
        <begin position="206"/>
        <end position="225"/>
    </location>
</feature>
<evidence type="ECO:0000313" key="3">
    <source>
        <dbReference type="Proteomes" id="UP000177082"/>
    </source>
</evidence>
<gene>
    <name evidence="2" type="ORF">A2961_00330</name>
</gene>
<reference evidence="2 3" key="1">
    <citation type="journal article" date="2016" name="Nat. Commun.">
        <title>Thousands of microbial genomes shed light on interconnected biogeochemical processes in an aquifer system.</title>
        <authorList>
            <person name="Anantharaman K."/>
            <person name="Brown C.T."/>
            <person name="Hug L.A."/>
            <person name="Sharon I."/>
            <person name="Castelle C.J."/>
            <person name="Probst A.J."/>
            <person name="Thomas B.C."/>
            <person name="Singh A."/>
            <person name="Wilkins M.J."/>
            <person name="Karaoz U."/>
            <person name="Brodie E.L."/>
            <person name="Williams K.H."/>
            <person name="Hubbard S.S."/>
            <person name="Banfield J.F."/>
        </authorList>
    </citation>
    <scope>NUCLEOTIDE SEQUENCE [LARGE SCALE GENOMIC DNA]</scope>
</reference>